<proteinExistence type="predicted"/>
<comment type="caution">
    <text evidence="1">The sequence shown here is derived from an EMBL/GenBank/DDBJ whole genome shotgun (WGS) entry which is preliminary data.</text>
</comment>
<dbReference type="EMBL" id="AMCI01001521">
    <property type="protein sequence ID" value="EJX05283.1"/>
    <property type="molecule type" value="Genomic_DNA"/>
</dbReference>
<evidence type="ECO:0000313" key="1">
    <source>
        <dbReference type="EMBL" id="EJX05283.1"/>
    </source>
</evidence>
<sequence>MFIHDELNVVQAHNANAQTQTTGIIQNGVLGLLAQAEGRVHADGVAGVNAGALNQLHDAGNEHVGAVTHSINLHFLTGDVTVNQNGTIGVDLNSGLQVMT</sequence>
<reference evidence="1" key="1">
    <citation type="journal article" date="2012" name="PLoS ONE">
        <title>Gene sets for utilization of primary and secondary nutrition supplies in the distal gut of endangered iberian lynx.</title>
        <authorList>
            <person name="Alcaide M."/>
            <person name="Messina E."/>
            <person name="Richter M."/>
            <person name="Bargiela R."/>
            <person name="Peplies J."/>
            <person name="Huws S.A."/>
            <person name="Newbold C.J."/>
            <person name="Golyshin P.N."/>
            <person name="Simon M.A."/>
            <person name="Lopez G."/>
            <person name="Yakimov M.M."/>
            <person name="Ferrer M."/>
        </authorList>
    </citation>
    <scope>NUCLEOTIDE SEQUENCE</scope>
</reference>
<organism evidence="1">
    <name type="scientific">gut metagenome</name>
    <dbReference type="NCBI Taxonomy" id="749906"/>
    <lineage>
        <taxon>unclassified sequences</taxon>
        <taxon>metagenomes</taxon>
        <taxon>organismal metagenomes</taxon>
    </lineage>
</organism>
<name>J9GRS7_9ZZZZ</name>
<accession>J9GRS7</accession>
<protein>
    <submittedName>
        <fullName evidence="1">Uncharacterized protein</fullName>
    </submittedName>
</protein>
<dbReference type="AlphaFoldDB" id="J9GRS7"/>
<gene>
    <name evidence="1" type="ORF">EVA_06608</name>
</gene>